<evidence type="ECO:0000256" key="1">
    <source>
        <dbReference type="SAM" id="MobiDB-lite"/>
    </source>
</evidence>
<dbReference type="EnsemblMetazoa" id="ASIC002675-RA">
    <property type="protein sequence ID" value="ASIC002675-PA"/>
    <property type="gene ID" value="ASIC002675"/>
</dbReference>
<evidence type="ECO:0000313" key="3">
    <source>
        <dbReference type="EnsemblMetazoa" id="ASIC002675-PA"/>
    </source>
</evidence>
<dbReference type="EMBL" id="KE524620">
    <property type="protein sequence ID" value="KFB35771.1"/>
    <property type="molecule type" value="Genomic_DNA"/>
</dbReference>
<keyword evidence="4" id="KW-1185">Reference proteome</keyword>
<reference evidence="3" key="2">
    <citation type="submission" date="2020-05" db="UniProtKB">
        <authorList>
            <consortium name="EnsemblMetazoa"/>
        </authorList>
    </citation>
    <scope>IDENTIFICATION</scope>
</reference>
<dbReference type="Proteomes" id="UP000030765">
    <property type="component" value="Unassembled WGS sequence"/>
</dbReference>
<dbReference type="VEuPathDB" id="VectorBase:ASIC002675"/>
<keyword evidence="2" id="KW-0808">Transferase</keyword>
<dbReference type="VEuPathDB" id="VectorBase:ASIS021954"/>
<evidence type="ECO:0000313" key="4">
    <source>
        <dbReference type="Proteomes" id="UP000030765"/>
    </source>
</evidence>
<protein>
    <submittedName>
        <fullName evidence="2 3">Family 2 glycosyl transferase</fullName>
    </submittedName>
</protein>
<accession>A0A084VCS7</accession>
<gene>
    <name evidence="2" type="ORF">ZHAS_00002675</name>
</gene>
<organism evidence="2">
    <name type="scientific">Anopheles sinensis</name>
    <name type="common">Mosquito</name>
    <dbReference type="NCBI Taxonomy" id="74873"/>
    <lineage>
        <taxon>Eukaryota</taxon>
        <taxon>Metazoa</taxon>
        <taxon>Ecdysozoa</taxon>
        <taxon>Arthropoda</taxon>
        <taxon>Hexapoda</taxon>
        <taxon>Insecta</taxon>
        <taxon>Pterygota</taxon>
        <taxon>Neoptera</taxon>
        <taxon>Endopterygota</taxon>
        <taxon>Diptera</taxon>
        <taxon>Nematocera</taxon>
        <taxon>Culicoidea</taxon>
        <taxon>Culicidae</taxon>
        <taxon>Anophelinae</taxon>
        <taxon>Anopheles</taxon>
    </lineage>
</organism>
<name>A0A084VCS7_ANOSI</name>
<sequence>MGEKRKTHRPTPASTEPDAKKRVLSGEPAEKLLAVARLHGSVKALPVRATDAWMWARTKQFVVCWRRNRLSGKLEKSFRLTLSTSAHRARVVAPLLRARLVCAESYLLRDPRLFKCFEVPPCF</sequence>
<evidence type="ECO:0000313" key="2">
    <source>
        <dbReference type="EMBL" id="KFB35771.1"/>
    </source>
</evidence>
<proteinExistence type="predicted"/>
<dbReference type="GO" id="GO:0016740">
    <property type="term" value="F:transferase activity"/>
    <property type="evidence" value="ECO:0007669"/>
    <property type="project" value="UniProtKB-KW"/>
</dbReference>
<dbReference type="AlphaFoldDB" id="A0A084VCS7"/>
<feature type="region of interest" description="Disordered" evidence="1">
    <location>
        <begin position="1"/>
        <end position="22"/>
    </location>
</feature>
<dbReference type="EMBL" id="ATLV01010847">
    <property type="status" value="NOT_ANNOTATED_CDS"/>
    <property type="molecule type" value="Genomic_DNA"/>
</dbReference>
<reference evidence="2 4" key="1">
    <citation type="journal article" date="2014" name="BMC Genomics">
        <title>Genome sequence of Anopheles sinensis provides insight into genetics basis of mosquito competence for malaria parasites.</title>
        <authorList>
            <person name="Zhou D."/>
            <person name="Zhang D."/>
            <person name="Ding G."/>
            <person name="Shi L."/>
            <person name="Hou Q."/>
            <person name="Ye Y."/>
            <person name="Xu Y."/>
            <person name="Zhou H."/>
            <person name="Xiong C."/>
            <person name="Li S."/>
            <person name="Yu J."/>
            <person name="Hong S."/>
            <person name="Yu X."/>
            <person name="Zou P."/>
            <person name="Chen C."/>
            <person name="Chang X."/>
            <person name="Wang W."/>
            <person name="Lv Y."/>
            <person name="Sun Y."/>
            <person name="Ma L."/>
            <person name="Shen B."/>
            <person name="Zhu C."/>
        </authorList>
    </citation>
    <scope>NUCLEOTIDE SEQUENCE [LARGE SCALE GENOMIC DNA]</scope>
</reference>